<proteinExistence type="inferred from homology"/>
<gene>
    <name evidence="5" type="ORF">DI609_02770</name>
</gene>
<accession>A0A2W5D4H6</accession>
<evidence type="ECO:0000313" key="6">
    <source>
        <dbReference type="Proteomes" id="UP000249451"/>
    </source>
</evidence>
<dbReference type="Gene3D" id="3.40.630.190">
    <property type="entry name" value="LCP protein"/>
    <property type="match status" value="1"/>
</dbReference>
<feature type="compositionally biased region" description="Basic residues" evidence="2">
    <location>
        <begin position="200"/>
        <end position="211"/>
    </location>
</feature>
<protein>
    <submittedName>
        <fullName evidence="5">LytR family transcriptional regulator</fullName>
    </submittedName>
</protein>
<evidence type="ECO:0000313" key="5">
    <source>
        <dbReference type="EMBL" id="PZP02196.1"/>
    </source>
</evidence>
<sequence length="514" mass="55715">MNSRDEYARDRDGRILTDRFGRPVRRRPAPGPASNATSSTPGPGQKPAPPRYVRSNIPDAAGQRPSPAPGPERGRHERLQRAERIQRPERTPRPEGTRRPERTQRPEPPRYRQAPPADTQRPRQSRGDYAPRPATAPQQGAYRPAHPEVQPGGAYQQPPRPATARPEGYRQYPQPAGGAGRGADWGGPGRQPQRMEPGRGRPRRAGRARAPRRGLGIRRALMLLLAVFLVIGGGTLLWADSQLQRTEALQNYEGRVGRTAGTNWLLVGSDSRAGLDQETADRLSAGMLDESEGRTDSIILVHLPLVGKATMISLPRDSFVNIPGYGENKINAAFALGGPALLQRTVEEATGLRIDHYAEVGFAGFANAVDGVGGVEMCLEEPLDDPMAGINLPAGCQELDGPNALGYVRSRYASAGGDLDRAGRQRQLLSALSKKMLSPGTLFNPFRLFPTVSGVAKSLTVDKGDHMWHLARLGVKMRGAKQEVVPTSGSADNYAGSVLLWDQAAAEQLFSSLR</sequence>
<keyword evidence="3" id="KW-0812">Transmembrane</keyword>
<comment type="caution">
    <text evidence="5">The sequence shown here is derived from an EMBL/GenBank/DDBJ whole genome shotgun (WGS) entry which is preliminary data.</text>
</comment>
<dbReference type="AlphaFoldDB" id="A0A2W5D4H6"/>
<evidence type="ECO:0000259" key="4">
    <source>
        <dbReference type="Pfam" id="PF03816"/>
    </source>
</evidence>
<feature type="compositionally biased region" description="Gly residues" evidence="2">
    <location>
        <begin position="177"/>
        <end position="189"/>
    </location>
</feature>
<organism evidence="5 6">
    <name type="scientific">Corynebacterium urealyticum</name>
    <dbReference type="NCBI Taxonomy" id="43771"/>
    <lineage>
        <taxon>Bacteria</taxon>
        <taxon>Bacillati</taxon>
        <taxon>Actinomycetota</taxon>
        <taxon>Actinomycetes</taxon>
        <taxon>Mycobacteriales</taxon>
        <taxon>Corynebacteriaceae</taxon>
        <taxon>Corynebacterium</taxon>
    </lineage>
</organism>
<feature type="transmembrane region" description="Helical" evidence="3">
    <location>
        <begin position="220"/>
        <end position="239"/>
    </location>
</feature>
<keyword evidence="3" id="KW-1133">Transmembrane helix</keyword>
<comment type="similarity">
    <text evidence="1">Belongs to the LytR/CpsA/Psr (LCP) family.</text>
</comment>
<feature type="region of interest" description="Disordered" evidence="2">
    <location>
        <begin position="1"/>
        <end position="211"/>
    </location>
</feature>
<keyword evidence="3" id="KW-0472">Membrane</keyword>
<evidence type="ECO:0000256" key="3">
    <source>
        <dbReference type="SAM" id="Phobius"/>
    </source>
</evidence>
<evidence type="ECO:0000256" key="1">
    <source>
        <dbReference type="ARBA" id="ARBA00006068"/>
    </source>
</evidence>
<dbReference type="Proteomes" id="UP000249451">
    <property type="component" value="Unassembled WGS sequence"/>
</dbReference>
<dbReference type="EMBL" id="QFNY01000042">
    <property type="protein sequence ID" value="PZP02196.1"/>
    <property type="molecule type" value="Genomic_DNA"/>
</dbReference>
<reference evidence="5 6" key="1">
    <citation type="submission" date="2017-11" db="EMBL/GenBank/DDBJ databases">
        <title>Infants hospitalized years apart are colonized by the same room-sourced microbial strains.</title>
        <authorList>
            <person name="Brooks B."/>
            <person name="Olm M.R."/>
            <person name="Firek B.A."/>
            <person name="Baker R."/>
            <person name="Thomas B.C."/>
            <person name="Morowitz M.J."/>
            <person name="Banfield J.F."/>
        </authorList>
    </citation>
    <scope>NUCLEOTIDE SEQUENCE [LARGE SCALE GENOMIC DNA]</scope>
    <source>
        <strain evidence="5">S2_012_000_R3_87</strain>
    </source>
</reference>
<feature type="compositionally biased region" description="Basic and acidic residues" evidence="2">
    <location>
        <begin position="72"/>
        <end position="110"/>
    </location>
</feature>
<dbReference type="PANTHER" id="PTHR33392:SF6">
    <property type="entry name" value="POLYISOPRENYL-TEICHOIC ACID--PEPTIDOGLYCAN TEICHOIC ACID TRANSFERASE TAGU"/>
    <property type="match status" value="1"/>
</dbReference>
<evidence type="ECO:0000256" key="2">
    <source>
        <dbReference type="SAM" id="MobiDB-lite"/>
    </source>
</evidence>
<dbReference type="InterPro" id="IPR004474">
    <property type="entry name" value="LytR_CpsA_psr"/>
</dbReference>
<dbReference type="Pfam" id="PF03816">
    <property type="entry name" value="LytR_cpsA_psr"/>
    <property type="match status" value="1"/>
</dbReference>
<feature type="domain" description="Cell envelope-related transcriptional attenuator" evidence="4">
    <location>
        <begin position="294"/>
        <end position="437"/>
    </location>
</feature>
<dbReference type="PANTHER" id="PTHR33392">
    <property type="entry name" value="POLYISOPRENYL-TEICHOIC ACID--PEPTIDOGLYCAN TEICHOIC ACID TRANSFERASE TAGU"/>
    <property type="match status" value="1"/>
</dbReference>
<dbReference type="NCBIfam" id="TIGR00350">
    <property type="entry name" value="lytR_cpsA_psr"/>
    <property type="match status" value="1"/>
</dbReference>
<dbReference type="InterPro" id="IPR050922">
    <property type="entry name" value="LytR/CpsA/Psr_CW_biosynth"/>
</dbReference>
<name>A0A2W5D4H6_9CORY</name>
<feature type="compositionally biased region" description="Basic and acidic residues" evidence="2">
    <location>
        <begin position="1"/>
        <end position="21"/>
    </location>
</feature>